<feature type="region of interest" description="Disordered" evidence="4">
    <location>
        <begin position="927"/>
        <end position="975"/>
    </location>
</feature>
<dbReference type="Gene3D" id="3.40.50.200">
    <property type="entry name" value="Peptidase S8/S53 domain"/>
    <property type="match status" value="1"/>
</dbReference>
<keyword evidence="3" id="KW-0720">Serine protease</keyword>
<gene>
    <name evidence="6" type="ORF">QBC40DRAFT_283515</name>
</gene>
<dbReference type="SUPFAM" id="SSF52743">
    <property type="entry name" value="Subtilisin-like"/>
    <property type="match status" value="1"/>
</dbReference>
<dbReference type="GO" id="GO:0006508">
    <property type="term" value="P:proteolysis"/>
    <property type="evidence" value="ECO:0007669"/>
    <property type="project" value="UniProtKB-KW"/>
</dbReference>
<dbReference type="InterPro" id="IPR000209">
    <property type="entry name" value="Peptidase_S8/S53_dom"/>
</dbReference>
<comment type="caution">
    <text evidence="6">The sequence shown here is derived from an EMBL/GenBank/DDBJ whole genome shotgun (WGS) entry which is preliminary data.</text>
</comment>
<reference evidence="6" key="2">
    <citation type="submission" date="2023-05" db="EMBL/GenBank/DDBJ databases">
        <authorList>
            <consortium name="Lawrence Berkeley National Laboratory"/>
            <person name="Steindorff A."/>
            <person name="Hensen N."/>
            <person name="Bonometti L."/>
            <person name="Westerberg I."/>
            <person name="Brannstrom I.O."/>
            <person name="Guillou S."/>
            <person name="Cros-Aarteil S."/>
            <person name="Calhoun S."/>
            <person name="Haridas S."/>
            <person name="Kuo A."/>
            <person name="Mondo S."/>
            <person name="Pangilinan J."/>
            <person name="Riley R."/>
            <person name="Labutti K."/>
            <person name="Andreopoulos B."/>
            <person name="Lipzen A."/>
            <person name="Chen C."/>
            <person name="Yanf M."/>
            <person name="Daum C."/>
            <person name="Ng V."/>
            <person name="Clum A."/>
            <person name="Ohm R."/>
            <person name="Martin F."/>
            <person name="Silar P."/>
            <person name="Natvig D."/>
            <person name="Lalanne C."/>
            <person name="Gautier V."/>
            <person name="Ament-Velasquez S.L."/>
            <person name="Kruys A."/>
            <person name="Hutchinson M.I."/>
            <person name="Powell A.J."/>
            <person name="Barry K."/>
            <person name="Miller A.N."/>
            <person name="Grigoriev I.V."/>
            <person name="Debuchy R."/>
            <person name="Gladieux P."/>
            <person name="Thoren M.H."/>
            <person name="Johannesson H."/>
        </authorList>
    </citation>
    <scope>NUCLEOTIDE SEQUENCE</scope>
    <source>
        <strain evidence="6">CBS 315.58</strain>
    </source>
</reference>
<dbReference type="AlphaFoldDB" id="A0AAN6XFB9"/>
<evidence type="ECO:0000256" key="4">
    <source>
        <dbReference type="SAM" id="MobiDB-lite"/>
    </source>
</evidence>
<evidence type="ECO:0000256" key="1">
    <source>
        <dbReference type="ARBA" id="ARBA00022670"/>
    </source>
</evidence>
<evidence type="ECO:0000259" key="5">
    <source>
        <dbReference type="Pfam" id="PF00082"/>
    </source>
</evidence>
<accession>A0AAN6XFB9</accession>
<feature type="region of interest" description="Disordered" evidence="4">
    <location>
        <begin position="359"/>
        <end position="407"/>
    </location>
</feature>
<evidence type="ECO:0000313" key="6">
    <source>
        <dbReference type="EMBL" id="KAK4198526.1"/>
    </source>
</evidence>
<evidence type="ECO:0000313" key="7">
    <source>
        <dbReference type="Proteomes" id="UP001303160"/>
    </source>
</evidence>
<dbReference type="Proteomes" id="UP001303160">
    <property type="component" value="Unassembled WGS sequence"/>
</dbReference>
<evidence type="ECO:0000256" key="3">
    <source>
        <dbReference type="ARBA" id="ARBA00022825"/>
    </source>
</evidence>
<dbReference type="PRINTS" id="PR00723">
    <property type="entry name" value="SUBTILISIN"/>
</dbReference>
<dbReference type="InterPro" id="IPR015500">
    <property type="entry name" value="Peptidase_S8_subtilisin-rel"/>
</dbReference>
<name>A0AAN6XFB9_9PEZI</name>
<feature type="compositionally biased region" description="Polar residues" evidence="4">
    <location>
        <begin position="950"/>
        <end position="975"/>
    </location>
</feature>
<keyword evidence="2" id="KW-0378">Hydrolase</keyword>
<dbReference type="GO" id="GO:0004252">
    <property type="term" value="F:serine-type endopeptidase activity"/>
    <property type="evidence" value="ECO:0007669"/>
    <property type="project" value="InterPro"/>
</dbReference>
<feature type="region of interest" description="Disordered" evidence="4">
    <location>
        <begin position="1"/>
        <end position="54"/>
    </location>
</feature>
<feature type="compositionally biased region" description="Basic and acidic residues" evidence="4">
    <location>
        <begin position="1"/>
        <end position="21"/>
    </location>
</feature>
<keyword evidence="7" id="KW-1185">Reference proteome</keyword>
<proteinExistence type="predicted"/>
<sequence>MAPTKTERADRNMDEQMRNDSEISSWKLVPLEGPPAESRDDGEEEDTGTASRPAKILNPMFKYLSKNPVDSQQSFNDFTNEHYQDVRAYIEGEMKGSVTGGTLLHEVLKRHLEKTTWKVVVKLILDVDTLVTQTFKAAPHSIGANTPKFAEQSILRRTDQVGDTCLHKAIQSGDEEEGSQFIRFLCTAAQPEDLRMAIGTVNSRDQSCIHLAIASLRANGESKLDQFVRPHNLSILEQLVAHADQAVLSKPHKFKTGDNADGIDNLPLHDLVHISLSKGFSRTCVRPEAACVPCQTIKSTFAKYRDTYLRIIDIVIKAYPEALRKLNKLNLSPFLFHCNTRSEDSNTKGWRAPDYSGITHSAKPVPVNGQGKEPALQVGQTSSTKETGGKCGTTKDSGGKHTKPKFGTSESLANQVFRKLLAPSVSQETFPDTCDALFGKRFPSSELIFKAAPLTPKTMTLHQKLPLEPMLACVELGLDDRTNTAATMDGAGRAQRTLIQQDRKAREDRVKKLFHWLRKREVKRIVRLVVYDNPEMPCRDHVIRDCLKGFDIRYLDWDKEDMSIDVIKDAAPNVRELWLSWSGRNSALLGWCNERDGLRMLKGSLRKLYVSVSGEWENAETNQTNRDNFTASLKERTNMPQLVVHDGDRVASGVEDNSLGHEAPGAKNGSIWLEAVQMFSRALSTRLGPEKIQDMNGAVRVAIIDDGVDLEHLATTDYITGGWYPDRRAPDRGDMNVWYLSETHHGTQMAKLIQMVWPYLNLYVAKLDTSRRVYNSVAESAAVAIRKAIDNNANVISMSWTIYHHETAETNDKGLSDMKAAMEEAAKRDILMFCAAQDSGYSSYRKPYPATECDPRAVKRVGSAGIYGERCEYVHPTEVDYLLPGEIALSSDSKISGSSAATALASGLAGLILWCFTLQEREMEVANGAKRPSKANNAPHSDREPDASLQRANSKLTSRKATGDTNGPSKGSDANFQKHKVMYGLFDSLCGKTNNNKASNPFVNATPLLHQAAKDQDPVSRLMKLCKERVRDVVRDTP</sequence>
<feature type="domain" description="Peptidase S8/S53" evidence="5">
    <location>
        <begin position="698"/>
        <end position="913"/>
    </location>
</feature>
<dbReference type="Pfam" id="PF00082">
    <property type="entry name" value="Peptidase_S8"/>
    <property type="match status" value="1"/>
</dbReference>
<dbReference type="InterPro" id="IPR036852">
    <property type="entry name" value="Peptidase_S8/S53_dom_sf"/>
</dbReference>
<evidence type="ECO:0000256" key="2">
    <source>
        <dbReference type="ARBA" id="ARBA00022801"/>
    </source>
</evidence>
<organism evidence="6 7">
    <name type="scientific">Triangularia verruculosa</name>
    <dbReference type="NCBI Taxonomy" id="2587418"/>
    <lineage>
        <taxon>Eukaryota</taxon>
        <taxon>Fungi</taxon>
        <taxon>Dikarya</taxon>
        <taxon>Ascomycota</taxon>
        <taxon>Pezizomycotina</taxon>
        <taxon>Sordariomycetes</taxon>
        <taxon>Sordariomycetidae</taxon>
        <taxon>Sordariales</taxon>
        <taxon>Podosporaceae</taxon>
        <taxon>Triangularia</taxon>
    </lineage>
</organism>
<reference evidence="6" key="1">
    <citation type="journal article" date="2023" name="Mol. Phylogenet. Evol.">
        <title>Genome-scale phylogeny and comparative genomics of the fungal order Sordariales.</title>
        <authorList>
            <person name="Hensen N."/>
            <person name="Bonometti L."/>
            <person name="Westerberg I."/>
            <person name="Brannstrom I.O."/>
            <person name="Guillou S."/>
            <person name="Cros-Aarteil S."/>
            <person name="Calhoun S."/>
            <person name="Haridas S."/>
            <person name="Kuo A."/>
            <person name="Mondo S."/>
            <person name="Pangilinan J."/>
            <person name="Riley R."/>
            <person name="LaButti K."/>
            <person name="Andreopoulos B."/>
            <person name="Lipzen A."/>
            <person name="Chen C."/>
            <person name="Yan M."/>
            <person name="Daum C."/>
            <person name="Ng V."/>
            <person name="Clum A."/>
            <person name="Steindorff A."/>
            <person name="Ohm R.A."/>
            <person name="Martin F."/>
            <person name="Silar P."/>
            <person name="Natvig D.O."/>
            <person name="Lalanne C."/>
            <person name="Gautier V."/>
            <person name="Ament-Velasquez S.L."/>
            <person name="Kruys A."/>
            <person name="Hutchinson M.I."/>
            <person name="Powell A.J."/>
            <person name="Barry K."/>
            <person name="Miller A.N."/>
            <person name="Grigoriev I.V."/>
            <person name="Debuchy R."/>
            <person name="Gladieux P."/>
            <person name="Hiltunen Thoren M."/>
            <person name="Johannesson H."/>
        </authorList>
    </citation>
    <scope>NUCLEOTIDE SEQUENCE</scope>
    <source>
        <strain evidence="6">CBS 315.58</strain>
    </source>
</reference>
<protein>
    <recommendedName>
        <fullName evidence="5">Peptidase S8/S53 domain-containing protein</fullName>
    </recommendedName>
</protein>
<keyword evidence="1" id="KW-0645">Protease</keyword>
<dbReference type="EMBL" id="MU863944">
    <property type="protein sequence ID" value="KAK4198526.1"/>
    <property type="molecule type" value="Genomic_DNA"/>
</dbReference>